<accession>E2BKX7</accession>
<proteinExistence type="predicted"/>
<reference evidence="1 2" key="1">
    <citation type="journal article" date="2010" name="Science">
        <title>Genomic comparison of the ants Camponotus floridanus and Harpegnathos saltator.</title>
        <authorList>
            <person name="Bonasio R."/>
            <person name="Zhang G."/>
            <person name="Ye C."/>
            <person name="Mutti N.S."/>
            <person name="Fang X."/>
            <person name="Qin N."/>
            <person name="Donahue G."/>
            <person name="Yang P."/>
            <person name="Li Q."/>
            <person name="Li C."/>
            <person name="Zhang P."/>
            <person name="Huang Z."/>
            <person name="Berger S.L."/>
            <person name="Reinberg D."/>
            <person name="Wang J."/>
            <person name="Liebig J."/>
        </authorList>
    </citation>
    <scope>NUCLEOTIDE SEQUENCE [LARGE SCALE GENOMIC DNA]</scope>
    <source>
        <strain evidence="1 2">R22 G/1</strain>
    </source>
</reference>
<name>E2BKX7_HARSA</name>
<organism evidence="2">
    <name type="scientific">Harpegnathos saltator</name>
    <name type="common">Jerdon's jumping ant</name>
    <dbReference type="NCBI Taxonomy" id="610380"/>
    <lineage>
        <taxon>Eukaryota</taxon>
        <taxon>Metazoa</taxon>
        <taxon>Ecdysozoa</taxon>
        <taxon>Arthropoda</taxon>
        <taxon>Hexapoda</taxon>
        <taxon>Insecta</taxon>
        <taxon>Pterygota</taxon>
        <taxon>Neoptera</taxon>
        <taxon>Endopterygota</taxon>
        <taxon>Hymenoptera</taxon>
        <taxon>Apocrita</taxon>
        <taxon>Aculeata</taxon>
        <taxon>Formicoidea</taxon>
        <taxon>Formicidae</taxon>
        <taxon>Ponerinae</taxon>
        <taxon>Ponerini</taxon>
        <taxon>Harpegnathos</taxon>
    </lineage>
</organism>
<dbReference type="EMBL" id="GL448855">
    <property type="protein sequence ID" value="EFN83653.1"/>
    <property type="molecule type" value="Genomic_DNA"/>
</dbReference>
<evidence type="ECO:0000313" key="2">
    <source>
        <dbReference type="Proteomes" id="UP000008237"/>
    </source>
</evidence>
<keyword evidence="2" id="KW-1185">Reference proteome</keyword>
<dbReference type="OrthoDB" id="5871067at2759"/>
<protein>
    <recommendedName>
        <fullName evidence="3">DNA-directed DNA polymerase</fullName>
    </recommendedName>
</protein>
<evidence type="ECO:0008006" key="3">
    <source>
        <dbReference type="Google" id="ProtNLM"/>
    </source>
</evidence>
<sequence>FIDSVNYMPMRLSALPKAFGLKDIAGKGIYLTVENQDYTDARYYSPEIMRPREHERFLEWHEDIVRKNIEFHFQWEIVSFCRNDVDILQPPCLAFRKI</sequence>
<gene>
    <name evidence="1" type="ORF">EAI_11152</name>
</gene>
<dbReference type="Proteomes" id="UP000008237">
    <property type="component" value="Unassembled WGS sequence"/>
</dbReference>
<dbReference type="AlphaFoldDB" id="E2BKX7"/>
<evidence type="ECO:0000313" key="1">
    <source>
        <dbReference type="EMBL" id="EFN83653.1"/>
    </source>
</evidence>
<dbReference type="InParanoid" id="E2BKX7"/>
<feature type="non-terminal residue" evidence="1">
    <location>
        <position position="1"/>
    </location>
</feature>
<feature type="non-terminal residue" evidence="1">
    <location>
        <position position="98"/>
    </location>
</feature>